<dbReference type="PROSITE" id="PS51257">
    <property type="entry name" value="PROKAR_LIPOPROTEIN"/>
    <property type="match status" value="1"/>
</dbReference>
<evidence type="ECO:0000313" key="3">
    <source>
        <dbReference type="Proteomes" id="UP000431269"/>
    </source>
</evidence>
<sequence>MSKRCTLISTAAAFVTGACGSTQAQSLYDTLAHNGACFARIYDQAHLGSHPDQTVTHFYLGDPGPDWVETQAPAHYNLAFRFKVLDDADTYSGVAICEPQGALASCVIEGDGGSFTIERNGAGLRIRLQRMQVEGMQEFSPDLALRDNRVMLLEPALSSVCRAE</sequence>
<keyword evidence="3" id="KW-1185">Reference proteome</keyword>
<feature type="signal peptide" evidence="1">
    <location>
        <begin position="1"/>
        <end position="24"/>
    </location>
</feature>
<gene>
    <name evidence="2" type="ORF">DSM104635_03387</name>
</gene>
<keyword evidence="1" id="KW-0732">Signal</keyword>
<evidence type="ECO:0000313" key="2">
    <source>
        <dbReference type="EMBL" id="QGZ96527.1"/>
    </source>
</evidence>
<name>A0A6I6MUU6_9CAUL</name>
<dbReference type="Proteomes" id="UP000431269">
    <property type="component" value="Chromosome"/>
</dbReference>
<organism evidence="2 3">
    <name type="scientific">Terricaulis silvestris</name>
    <dbReference type="NCBI Taxonomy" id="2686094"/>
    <lineage>
        <taxon>Bacteria</taxon>
        <taxon>Pseudomonadati</taxon>
        <taxon>Pseudomonadota</taxon>
        <taxon>Alphaproteobacteria</taxon>
        <taxon>Caulobacterales</taxon>
        <taxon>Caulobacteraceae</taxon>
        <taxon>Terricaulis</taxon>
    </lineage>
</organism>
<dbReference type="RefSeq" id="WP_158767309.1">
    <property type="nucleotide sequence ID" value="NZ_CP047045.1"/>
</dbReference>
<dbReference type="KEGG" id="tsv:DSM104635_03387"/>
<reference evidence="3" key="1">
    <citation type="submission" date="2019-12" db="EMBL/GenBank/DDBJ databases">
        <title>Complete genome of Terracaulis silvestris 0127_4.</title>
        <authorList>
            <person name="Vieira S."/>
            <person name="Riedel T."/>
            <person name="Sproer C."/>
            <person name="Pascual J."/>
            <person name="Boedeker C."/>
            <person name="Overmann J."/>
        </authorList>
    </citation>
    <scope>NUCLEOTIDE SEQUENCE [LARGE SCALE GENOMIC DNA]</scope>
    <source>
        <strain evidence="3">0127_4</strain>
    </source>
</reference>
<feature type="chain" id="PRO_5026315133" description="Lipoprotein" evidence="1">
    <location>
        <begin position="25"/>
        <end position="164"/>
    </location>
</feature>
<proteinExistence type="predicted"/>
<evidence type="ECO:0008006" key="4">
    <source>
        <dbReference type="Google" id="ProtNLM"/>
    </source>
</evidence>
<evidence type="ECO:0000256" key="1">
    <source>
        <dbReference type="SAM" id="SignalP"/>
    </source>
</evidence>
<dbReference type="AlphaFoldDB" id="A0A6I6MUU6"/>
<dbReference type="EMBL" id="CP047045">
    <property type="protein sequence ID" value="QGZ96527.1"/>
    <property type="molecule type" value="Genomic_DNA"/>
</dbReference>
<accession>A0A6I6MUU6</accession>
<protein>
    <recommendedName>
        <fullName evidence="4">Lipoprotein</fullName>
    </recommendedName>
</protein>